<name>A0A0M3JAB4_ANISI</name>
<dbReference type="GO" id="GO:0004558">
    <property type="term" value="F:alpha-1,4-glucosidase activity"/>
    <property type="evidence" value="ECO:0007669"/>
    <property type="project" value="TreeGrafter"/>
</dbReference>
<dbReference type="Gene3D" id="2.60.40.1760">
    <property type="entry name" value="glycosyl hydrolase (family 31)"/>
    <property type="match status" value="1"/>
</dbReference>
<evidence type="ECO:0000313" key="2">
    <source>
        <dbReference type="Proteomes" id="UP000267096"/>
    </source>
</evidence>
<proteinExistence type="predicted"/>
<dbReference type="PANTHER" id="PTHR22762:SF133">
    <property type="entry name" value="P-TYPE DOMAIN-CONTAINING PROTEIN"/>
    <property type="match status" value="1"/>
</dbReference>
<dbReference type="Proteomes" id="UP000267096">
    <property type="component" value="Unassembled WGS sequence"/>
</dbReference>
<reference evidence="3" key="1">
    <citation type="submission" date="2017-02" db="UniProtKB">
        <authorList>
            <consortium name="WormBaseParasite"/>
        </authorList>
    </citation>
    <scope>IDENTIFICATION</scope>
</reference>
<dbReference type="OrthoDB" id="1334205at2759"/>
<dbReference type="SUPFAM" id="SSF74650">
    <property type="entry name" value="Galactose mutarotase-like"/>
    <property type="match status" value="1"/>
</dbReference>
<protein>
    <submittedName>
        <fullName evidence="3">Gal_mutarotas_2 domain-containing protein</fullName>
    </submittedName>
</protein>
<sequence>MNSDNSRVDLIPLGSYKRMLVKHPKTYTDHELTKTDLSRQHCSSYRCIIIVNEGKVVTLCFDSNVILQHNLASYSTWAMLARDQPPNSQYPYLEKFNHRNLYGVYPFYIAIEADHKAHGVLILNSNPQEITLGPSPHLIYRTIGGMLDMYFFPGPSPKDVIRQYLALVGNPALPAYWALGYQVCFVVSS</sequence>
<evidence type="ECO:0000313" key="3">
    <source>
        <dbReference type="WBParaSite" id="ASIM_0000453401-mRNA-1"/>
    </source>
</evidence>
<accession>A0A0M3JAB4</accession>
<reference evidence="1 2" key="2">
    <citation type="submission" date="2018-11" db="EMBL/GenBank/DDBJ databases">
        <authorList>
            <consortium name="Pathogen Informatics"/>
        </authorList>
    </citation>
    <scope>NUCLEOTIDE SEQUENCE [LARGE SCALE GENOMIC DNA]</scope>
</reference>
<dbReference type="GO" id="GO:0030246">
    <property type="term" value="F:carbohydrate binding"/>
    <property type="evidence" value="ECO:0007669"/>
    <property type="project" value="InterPro"/>
</dbReference>
<gene>
    <name evidence="1" type="ORF">ASIM_LOCUS4347</name>
</gene>
<dbReference type="InterPro" id="IPR011013">
    <property type="entry name" value="Gal_mutarotase_sf_dom"/>
</dbReference>
<organism evidence="3">
    <name type="scientific">Anisakis simplex</name>
    <name type="common">Herring worm</name>
    <dbReference type="NCBI Taxonomy" id="6269"/>
    <lineage>
        <taxon>Eukaryota</taxon>
        <taxon>Metazoa</taxon>
        <taxon>Ecdysozoa</taxon>
        <taxon>Nematoda</taxon>
        <taxon>Chromadorea</taxon>
        <taxon>Rhabditida</taxon>
        <taxon>Spirurina</taxon>
        <taxon>Ascaridomorpha</taxon>
        <taxon>Ascaridoidea</taxon>
        <taxon>Anisakidae</taxon>
        <taxon>Anisakis</taxon>
        <taxon>Anisakis simplex complex</taxon>
    </lineage>
</organism>
<dbReference type="AlphaFoldDB" id="A0A0M3JAB4"/>
<evidence type="ECO:0000313" key="1">
    <source>
        <dbReference type="EMBL" id="VDK23652.1"/>
    </source>
</evidence>
<dbReference type="GO" id="GO:0005975">
    <property type="term" value="P:carbohydrate metabolic process"/>
    <property type="evidence" value="ECO:0007669"/>
    <property type="project" value="InterPro"/>
</dbReference>
<dbReference type="EMBL" id="UYRR01007481">
    <property type="protein sequence ID" value="VDK23652.1"/>
    <property type="molecule type" value="Genomic_DNA"/>
</dbReference>
<keyword evidence="2" id="KW-1185">Reference proteome</keyword>
<dbReference type="WBParaSite" id="ASIM_0000453401-mRNA-1">
    <property type="protein sequence ID" value="ASIM_0000453401-mRNA-1"/>
    <property type="gene ID" value="ASIM_0000453401"/>
</dbReference>
<dbReference type="PANTHER" id="PTHR22762">
    <property type="entry name" value="ALPHA-GLUCOSIDASE"/>
    <property type="match status" value="1"/>
</dbReference>
<dbReference type="CDD" id="cd14752">
    <property type="entry name" value="GH31_N"/>
    <property type="match status" value="1"/>
</dbReference>